<evidence type="ECO:0000256" key="1">
    <source>
        <dbReference type="ARBA" id="ARBA00004141"/>
    </source>
</evidence>
<keyword evidence="4 5" id="KW-0472">Membrane</keyword>
<feature type="transmembrane region" description="Helical" evidence="5">
    <location>
        <begin position="140"/>
        <end position="162"/>
    </location>
</feature>
<dbReference type="Proteomes" id="UP001458880">
    <property type="component" value="Unassembled WGS sequence"/>
</dbReference>
<dbReference type="PANTHER" id="PTHR11662">
    <property type="entry name" value="SOLUTE CARRIER FAMILY 17"/>
    <property type="match status" value="1"/>
</dbReference>
<evidence type="ECO:0000256" key="2">
    <source>
        <dbReference type="ARBA" id="ARBA00022692"/>
    </source>
</evidence>
<feature type="domain" description="Major facilitator superfamily (MFS) profile" evidence="6">
    <location>
        <begin position="16"/>
        <end position="345"/>
    </location>
</feature>
<dbReference type="PROSITE" id="PS50850">
    <property type="entry name" value="MFS"/>
    <property type="match status" value="1"/>
</dbReference>
<proteinExistence type="predicted"/>
<dbReference type="SUPFAM" id="SSF103473">
    <property type="entry name" value="MFS general substrate transporter"/>
    <property type="match status" value="1"/>
</dbReference>
<evidence type="ECO:0000259" key="6">
    <source>
        <dbReference type="PROSITE" id="PS50850"/>
    </source>
</evidence>
<feature type="transmembrane region" description="Helical" evidence="5">
    <location>
        <begin position="270"/>
        <end position="290"/>
    </location>
</feature>
<feature type="transmembrane region" description="Helical" evidence="5">
    <location>
        <begin position="6"/>
        <end position="25"/>
    </location>
</feature>
<evidence type="ECO:0000256" key="3">
    <source>
        <dbReference type="ARBA" id="ARBA00022989"/>
    </source>
</evidence>
<dbReference type="GO" id="GO:0022857">
    <property type="term" value="F:transmembrane transporter activity"/>
    <property type="evidence" value="ECO:0007669"/>
    <property type="project" value="InterPro"/>
</dbReference>
<evidence type="ECO:0000256" key="5">
    <source>
        <dbReference type="SAM" id="Phobius"/>
    </source>
</evidence>
<gene>
    <name evidence="7" type="ORF">QE152_g4022</name>
</gene>
<protein>
    <submittedName>
        <fullName evidence="7">Major Facilitator Superfamily</fullName>
    </submittedName>
</protein>
<dbReference type="PANTHER" id="PTHR11662:SF457">
    <property type="entry name" value="MAJOR FACILITATOR SUPERFAMILY TRANSPORTER 3"/>
    <property type="match status" value="1"/>
</dbReference>
<dbReference type="InterPro" id="IPR011701">
    <property type="entry name" value="MFS"/>
</dbReference>
<dbReference type="Gene3D" id="1.20.1250.20">
    <property type="entry name" value="MFS general substrate transporter like domains"/>
    <property type="match status" value="2"/>
</dbReference>
<sequence>MAVLPPYRYVMVTLLSIGLAIIYGLRVNLSIALVSMVNHTALAEIDEEPTFIIDEQACEPSSADDTPRKEDGPFIWTRKTQGYMLSSYYWGYLVVMFPGSQMAEIVSAKWVFFFAVAINVVCTIATPISCYWHFSLVYVMRILQGFGGGVTFPTTHVLLAHWAPPLERSIMGSIAFSGTFLGTVISNFLCGAIAINLGWEWIFYIMAVLSSIWLVLWSFFVTSRPRGAKLITKKELDMIEESLGEAPTPDSDAKKKTRPKIPWRSIARSLPFWAILVAHTGSNWAFYMLLVNMPLFLNQVLRFNMAEVTLYTSIPYFTMWICCIAVGQTMDMLRKRKKRGYAALP</sequence>
<dbReference type="InterPro" id="IPR050382">
    <property type="entry name" value="MFS_Na/Anion_cotransporter"/>
</dbReference>
<dbReference type="AlphaFoldDB" id="A0AAW1N2M1"/>
<feature type="transmembrane region" description="Helical" evidence="5">
    <location>
        <begin position="110"/>
        <end position="134"/>
    </location>
</feature>
<evidence type="ECO:0000256" key="4">
    <source>
        <dbReference type="ARBA" id="ARBA00023136"/>
    </source>
</evidence>
<dbReference type="InterPro" id="IPR020846">
    <property type="entry name" value="MFS_dom"/>
</dbReference>
<feature type="transmembrane region" description="Helical" evidence="5">
    <location>
        <begin position="310"/>
        <end position="330"/>
    </location>
</feature>
<feature type="transmembrane region" description="Helical" evidence="5">
    <location>
        <begin position="201"/>
        <end position="221"/>
    </location>
</feature>
<evidence type="ECO:0000313" key="7">
    <source>
        <dbReference type="EMBL" id="KAK9752671.1"/>
    </source>
</evidence>
<dbReference type="GO" id="GO:0016020">
    <property type="term" value="C:membrane"/>
    <property type="evidence" value="ECO:0007669"/>
    <property type="project" value="UniProtKB-SubCell"/>
</dbReference>
<keyword evidence="2 5" id="KW-0812">Transmembrane</keyword>
<reference evidence="7 8" key="1">
    <citation type="journal article" date="2024" name="BMC Genomics">
        <title>De novo assembly and annotation of Popillia japonica's genome with initial clues to its potential as an invasive pest.</title>
        <authorList>
            <person name="Cucini C."/>
            <person name="Boschi S."/>
            <person name="Funari R."/>
            <person name="Cardaioli E."/>
            <person name="Iannotti N."/>
            <person name="Marturano G."/>
            <person name="Paoli F."/>
            <person name="Bruttini M."/>
            <person name="Carapelli A."/>
            <person name="Frati F."/>
            <person name="Nardi F."/>
        </authorList>
    </citation>
    <scope>NUCLEOTIDE SEQUENCE [LARGE SCALE GENOMIC DNA]</scope>
    <source>
        <strain evidence="7">DMR45628</strain>
    </source>
</reference>
<accession>A0AAW1N2M1</accession>
<comment type="subcellular location">
    <subcellularLocation>
        <location evidence="1">Membrane</location>
        <topology evidence="1">Multi-pass membrane protein</topology>
    </subcellularLocation>
</comment>
<keyword evidence="8" id="KW-1185">Reference proteome</keyword>
<feature type="transmembrane region" description="Helical" evidence="5">
    <location>
        <begin position="174"/>
        <end position="195"/>
    </location>
</feature>
<evidence type="ECO:0000313" key="8">
    <source>
        <dbReference type="Proteomes" id="UP001458880"/>
    </source>
</evidence>
<comment type="caution">
    <text evidence="7">The sequence shown here is derived from an EMBL/GenBank/DDBJ whole genome shotgun (WGS) entry which is preliminary data.</text>
</comment>
<name>A0AAW1N2M1_POPJA</name>
<dbReference type="InterPro" id="IPR036259">
    <property type="entry name" value="MFS_trans_sf"/>
</dbReference>
<dbReference type="GO" id="GO:0006820">
    <property type="term" value="P:monoatomic anion transport"/>
    <property type="evidence" value="ECO:0007669"/>
    <property type="project" value="TreeGrafter"/>
</dbReference>
<keyword evidence="3 5" id="KW-1133">Transmembrane helix</keyword>
<dbReference type="Pfam" id="PF07690">
    <property type="entry name" value="MFS_1"/>
    <property type="match status" value="1"/>
</dbReference>
<dbReference type="FunFam" id="1.20.1250.20:FF:000423">
    <property type="entry name" value="Putative inorganic phosphate cotransporter-like Protein"/>
    <property type="match status" value="1"/>
</dbReference>
<dbReference type="EMBL" id="JASPKY010000018">
    <property type="protein sequence ID" value="KAK9752671.1"/>
    <property type="molecule type" value="Genomic_DNA"/>
</dbReference>
<organism evidence="7 8">
    <name type="scientific">Popillia japonica</name>
    <name type="common">Japanese beetle</name>
    <dbReference type="NCBI Taxonomy" id="7064"/>
    <lineage>
        <taxon>Eukaryota</taxon>
        <taxon>Metazoa</taxon>
        <taxon>Ecdysozoa</taxon>
        <taxon>Arthropoda</taxon>
        <taxon>Hexapoda</taxon>
        <taxon>Insecta</taxon>
        <taxon>Pterygota</taxon>
        <taxon>Neoptera</taxon>
        <taxon>Endopterygota</taxon>
        <taxon>Coleoptera</taxon>
        <taxon>Polyphaga</taxon>
        <taxon>Scarabaeiformia</taxon>
        <taxon>Scarabaeidae</taxon>
        <taxon>Rutelinae</taxon>
        <taxon>Popillia</taxon>
    </lineage>
</organism>